<name>A0A9N9WQA2_9DIPT</name>
<evidence type="ECO:0000256" key="6">
    <source>
        <dbReference type="SAM" id="MobiDB-lite"/>
    </source>
</evidence>
<evidence type="ECO:0000256" key="2">
    <source>
        <dbReference type="ARBA" id="ARBA00005403"/>
    </source>
</evidence>
<dbReference type="Gene3D" id="2.30.90.10">
    <property type="entry name" value="Heparin-binding Growth Factor, Midkine, Chain A- C-terminal Domain"/>
    <property type="match status" value="2"/>
</dbReference>
<reference evidence="9" key="1">
    <citation type="submission" date="2022-01" db="EMBL/GenBank/DDBJ databases">
        <authorList>
            <person name="King R."/>
        </authorList>
    </citation>
    <scope>NUCLEOTIDE SEQUENCE</scope>
</reference>
<evidence type="ECO:0000256" key="4">
    <source>
        <dbReference type="ARBA" id="ARBA00022729"/>
    </source>
</evidence>
<accession>A0A9N9WQA2</accession>
<dbReference type="OrthoDB" id="8818336at2759"/>
<dbReference type="InterPro" id="IPR020090">
    <property type="entry name" value="PTN/MK_C_dom"/>
</dbReference>
<dbReference type="GO" id="GO:0048332">
    <property type="term" value="P:mesoderm morphogenesis"/>
    <property type="evidence" value="ECO:0007669"/>
    <property type="project" value="TreeGrafter"/>
</dbReference>
<feature type="domain" description="Pleiotrophin/Midkine C-terminal" evidence="8">
    <location>
        <begin position="158"/>
        <end position="205"/>
    </location>
</feature>
<proteinExistence type="inferred from homology"/>
<organism evidence="9 10">
    <name type="scientific">Chironomus riparius</name>
    <dbReference type="NCBI Taxonomy" id="315576"/>
    <lineage>
        <taxon>Eukaryota</taxon>
        <taxon>Metazoa</taxon>
        <taxon>Ecdysozoa</taxon>
        <taxon>Arthropoda</taxon>
        <taxon>Hexapoda</taxon>
        <taxon>Insecta</taxon>
        <taxon>Pterygota</taxon>
        <taxon>Neoptera</taxon>
        <taxon>Endopterygota</taxon>
        <taxon>Diptera</taxon>
        <taxon>Nematocera</taxon>
        <taxon>Chironomoidea</taxon>
        <taxon>Chironomidae</taxon>
        <taxon>Chironominae</taxon>
        <taxon>Chironomus</taxon>
    </lineage>
</organism>
<dbReference type="Proteomes" id="UP001153620">
    <property type="component" value="Chromosome 1"/>
</dbReference>
<keyword evidence="3" id="KW-0964">Secreted</keyword>
<feature type="compositionally biased region" description="Basic and acidic residues" evidence="6">
    <location>
        <begin position="253"/>
        <end position="276"/>
    </location>
</feature>
<feature type="compositionally biased region" description="Basic and acidic residues" evidence="6">
    <location>
        <begin position="147"/>
        <end position="158"/>
    </location>
</feature>
<dbReference type="InterPro" id="IPR038130">
    <property type="entry name" value="PTN/MK_C_dom_sf"/>
</dbReference>
<feature type="region of interest" description="Disordered" evidence="6">
    <location>
        <begin position="230"/>
        <end position="276"/>
    </location>
</feature>
<feature type="region of interest" description="Disordered" evidence="6">
    <location>
        <begin position="40"/>
        <end position="158"/>
    </location>
</feature>
<keyword evidence="10" id="KW-1185">Reference proteome</keyword>
<dbReference type="Pfam" id="PF01091">
    <property type="entry name" value="PTN_MK_C"/>
    <property type="match status" value="2"/>
</dbReference>
<feature type="domain" description="Pleiotrophin/Midkine C-terminal" evidence="8">
    <location>
        <begin position="207"/>
        <end position="268"/>
    </location>
</feature>
<feature type="compositionally biased region" description="Basic and acidic residues" evidence="6">
    <location>
        <begin position="62"/>
        <end position="71"/>
    </location>
</feature>
<gene>
    <name evidence="9" type="ORF">CHIRRI_LOCUS2948</name>
</gene>
<evidence type="ECO:0000313" key="10">
    <source>
        <dbReference type="Proteomes" id="UP001153620"/>
    </source>
</evidence>
<evidence type="ECO:0000259" key="8">
    <source>
        <dbReference type="Pfam" id="PF01091"/>
    </source>
</evidence>
<evidence type="ECO:0000256" key="5">
    <source>
        <dbReference type="ARBA" id="ARBA00023157"/>
    </source>
</evidence>
<protein>
    <recommendedName>
        <fullName evidence="8">Pleiotrophin/Midkine C-terminal domain-containing protein</fullName>
    </recommendedName>
</protein>
<reference evidence="9" key="2">
    <citation type="submission" date="2022-10" db="EMBL/GenBank/DDBJ databases">
        <authorList>
            <consortium name="ENA_rothamsted_submissions"/>
            <consortium name="culmorum"/>
            <person name="King R."/>
        </authorList>
    </citation>
    <scope>NUCLEOTIDE SEQUENCE</scope>
</reference>
<comment type="subcellular location">
    <subcellularLocation>
        <location evidence="1">Secreted</location>
    </subcellularLocation>
</comment>
<dbReference type="GO" id="GO:0008201">
    <property type="term" value="F:heparin binding"/>
    <property type="evidence" value="ECO:0007669"/>
    <property type="project" value="TreeGrafter"/>
</dbReference>
<comment type="similarity">
    <text evidence="2">Belongs to the pleiotrophin family.</text>
</comment>
<feature type="compositionally biased region" description="Polar residues" evidence="6">
    <location>
        <begin position="103"/>
        <end position="122"/>
    </location>
</feature>
<feature type="signal peptide" evidence="7">
    <location>
        <begin position="1"/>
        <end position="24"/>
    </location>
</feature>
<feature type="compositionally biased region" description="Polar residues" evidence="6">
    <location>
        <begin position="234"/>
        <end position="245"/>
    </location>
</feature>
<evidence type="ECO:0000313" key="9">
    <source>
        <dbReference type="EMBL" id="CAG9799994.1"/>
    </source>
</evidence>
<sequence>MHSISLVAVGILLAITICPYNTNGTTTENTELEEPVMMALSSKPEEKTPYKREVWQESEGEVLIRNERGAKENGSGSTTGKKQNKKDNKNPNNTKNAHKQQHLNKTSDTNSKSENIPSTTQETVRKHQQKHEKHENKMNSNSNKKHASTDKQKHKDENSCRYTKGTWTECDPKTNTRSRTLTLKKGEGSCVQTRTIQKKCKKGKSEKACRYDKGNWGECQPNGEMTRIDKLKATSDSATCPPTRTMNKKCNKSKQEKQMKNRNSKEKKQNDRKNRQ</sequence>
<dbReference type="FunFam" id="2.30.90.10:FF:000001">
    <property type="entry name" value="Pleiotrophin"/>
    <property type="match status" value="1"/>
</dbReference>
<feature type="compositionally biased region" description="Basic and acidic residues" evidence="6">
    <location>
        <begin position="43"/>
        <end position="55"/>
    </location>
</feature>
<evidence type="ECO:0000256" key="3">
    <source>
        <dbReference type="ARBA" id="ARBA00022525"/>
    </source>
</evidence>
<evidence type="ECO:0000256" key="7">
    <source>
        <dbReference type="SAM" id="SignalP"/>
    </source>
</evidence>
<dbReference type="AlphaFoldDB" id="A0A9N9WQA2"/>
<dbReference type="PANTHER" id="PTHR21050:SF1">
    <property type="entry name" value="MIDKINE AND PLEIOTROPHIN 1, ISOFORM A-RELATED"/>
    <property type="match status" value="1"/>
</dbReference>
<keyword evidence="4 7" id="KW-0732">Signal</keyword>
<evidence type="ECO:0000256" key="1">
    <source>
        <dbReference type="ARBA" id="ARBA00004613"/>
    </source>
</evidence>
<dbReference type="EMBL" id="OU895877">
    <property type="protein sequence ID" value="CAG9799994.1"/>
    <property type="molecule type" value="Genomic_DNA"/>
</dbReference>
<dbReference type="GO" id="GO:0008083">
    <property type="term" value="F:growth factor activity"/>
    <property type="evidence" value="ECO:0007669"/>
    <property type="project" value="InterPro"/>
</dbReference>
<dbReference type="PANTHER" id="PTHR21050">
    <property type="entry name" value="MIDKINE AND PLEIOTROPHIN 1, ISOFORM A-RELATED"/>
    <property type="match status" value="1"/>
</dbReference>
<keyword evidence="5" id="KW-1015">Disulfide bond</keyword>
<feature type="chain" id="PRO_5040104967" description="Pleiotrophin/Midkine C-terminal domain-containing protein" evidence="7">
    <location>
        <begin position="25"/>
        <end position="276"/>
    </location>
</feature>
<dbReference type="GO" id="GO:0005576">
    <property type="term" value="C:extracellular region"/>
    <property type="evidence" value="ECO:0007669"/>
    <property type="project" value="UniProtKB-SubCell"/>
</dbReference>